<evidence type="ECO:0000256" key="3">
    <source>
        <dbReference type="ARBA" id="ARBA00022691"/>
    </source>
</evidence>
<sequence length="223" mass="25796">VRHLTKNDFKMDFVDKKIMDYVIKNSEDEPELLKELTKETYQKILQPRMLSGHPQGRILSLLSKMIKPKRVLEIGTYTGYGTICLAEGLADDGKIITIDKNEEIIDFQNKYFEKSGYRDKIIQLHGEALDLIKTLDEKFDIVFLDADKENYIDYYRAVSNKIVNGGLLISDNVLWSGKVLEPSKTYDIETDILNRFNQLLKNDTRFETIIIPIRDGVSISRLI</sequence>
<dbReference type="InterPro" id="IPR029063">
    <property type="entry name" value="SAM-dependent_MTases_sf"/>
</dbReference>
<dbReference type="PANTHER" id="PTHR10509">
    <property type="entry name" value="O-METHYLTRANSFERASE-RELATED"/>
    <property type="match status" value="1"/>
</dbReference>
<dbReference type="EMBL" id="UINC01000529">
    <property type="protein sequence ID" value="SUZ56887.1"/>
    <property type="molecule type" value="Genomic_DNA"/>
</dbReference>
<organism evidence="4">
    <name type="scientific">marine metagenome</name>
    <dbReference type="NCBI Taxonomy" id="408172"/>
    <lineage>
        <taxon>unclassified sequences</taxon>
        <taxon>metagenomes</taxon>
        <taxon>ecological metagenomes</taxon>
    </lineage>
</organism>
<dbReference type="InterPro" id="IPR050362">
    <property type="entry name" value="Cation-dep_OMT"/>
</dbReference>
<dbReference type="GO" id="GO:0008757">
    <property type="term" value="F:S-adenosylmethionine-dependent methyltransferase activity"/>
    <property type="evidence" value="ECO:0007669"/>
    <property type="project" value="TreeGrafter"/>
</dbReference>
<gene>
    <name evidence="4" type="ORF">METZ01_LOCUS9741</name>
</gene>
<evidence type="ECO:0000256" key="1">
    <source>
        <dbReference type="ARBA" id="ARBA00022603"/>
    </source>
</evidence>
<keyword evidence="3" id="KW-0949">S-adenosyl-L-methionine</keyword>
<protein>
    <recommendedName>
        <fullName evidence="5">O-methyltransferase domain-containing protein</fullName>
    </recommendedName>
</protein>
<dbReference type="Gene3D" id="3.40.50.150">
    <property type="entry name" value="Vaccinia Virus protein VP39"/>
    <property type="match status" value="1"/>
</dbReference>
<keyword evidence="2" id="KW-0808">Transferase</keyword>
<dbReference type="PANTHER" id="PTHR10509:SF14">
    <property type="entry name" value="CAFFEOYL-COA O-METHYLTRANSFERASE 3-RELATED"/>
    <property type="match status" value="1"/>
</dbReference>
<dbReference type="SUPFAM" id="SSF53335">
    <property type="entry name" value="S-adenosyl-L-methionine-dependent methyltransferases"/>
    <property type="match status" value="1"/>
</dbReference>
<feature type="non-terminal residue" evidence="4">
    <location>
        <position position="1"/>
    </location>
</feature>
<dbReference type="InterPro" id="IPR002935">
    <property type="entry name" value="SAM_O-MeTrfase"/>
</dbReference>
<reference evidence="4" key="1">
    <citation type="submission" date="2018-05" db="EMBL/GenBank/DDBJ databases">
        <authorList>
            <person name="Lanie J.A."/>
            <person name="Ng W.-L."/>
            <person name="Kazmierczak K.M."/>
            <person name="Andrzejewski T.M."/>
            <person name="Davidsen T.M."/>
            <person name="Wayne K.J."/>
            <person name="Tettelin H."/>
            <person name="Glass J.I."/>
            <person name="Rusch D."/>
            <person name="Podicherti R."/>
            <person name="Tsui H.-C.T."/>
            <person name="Winkler M.E."/>
        </authorList>
    </citation>
    <scope>NUCLEOTIDE SEQUENCE</scope>
</reference>
<dbReference type="AlphaFoldDB" id="A0A381NQS4"/>
<accession>A0A381NQS4</accession>
<evidence type="ECO:0000313" key="4">
    <source>
        <dbReference type="EMBL" id="SUZ56887.1"/>
    </source>
</evidence>
<evidence type="ECO:0008006" key="5">
    <source>
        <dbReference type="Google" id="ProtNLM"/>
    </source>
</evidence>
<keyword evidence="1" id="KW-0489">Methyltransferase</keyword>
<name>A0A381NQS4_9ZZZZ</name>
<dbReference type="GO" id="GO:0008171">
    <property type="term" value="F:O-methyltransferase activity"/>
    <property type="evidence" value="ECO:0007669"/>
    <property type="project" value="InterPro"/>
</dbReference>
<dbReference type="PROSITE" id="PS51682">
    <property type="entry name" value="SAM_OMT_I"/>
    <property type="match status" value="1"/>
</dbReference>
<dbReference type="GO" id="GO:0032259">
    <property type="term" value="P:methylation"/>
    <property type="evidence" value="ECO:0007669"/>
    <property type="project" value="UniProtKB-KW"/>
</dbReference>
<dbReference type="CDD" id="cd02440">
    <property type="entry name" value="AdoMet_MTases"/>
    <property type="match status" value="1"/>
</dbReference>
<evidence type="ECO:0000256" key="2">
    <source>
        <dbReference type="ARBA" id="ARBA00022679"/>
    </source>
</evidence>
<dbReference type="Pfam" id="PF01596">
    <property type="entry name" value="Methyltransf_3"/>
    <property type="match status" value="1"/>
</dbReference>
<proteinExistence type="predicted"/>